<dbReference type="InterPro" id="IPR012902">
    <property type="entry name" value="N_methyl_site"/>
</dbReference>
<name>A0ABU5VX19_9BACT</name>
<evidence type="ECO:0000256" key="1">
    <source>
        <dbReference type="SAM" id="Phobius"/>
    </source>
</evidence>
<sequence>MKNQKGFTLVEVLVAGAILAGVVYWFAGGTTFLSKRNKQLEELMIMERHVNALYENIQSNIDVYQITYDPKEFNDNADPSKLKDYLPMAWDMKILTDVKNCKDCPGRMGYVIVPLDGYRGLYKLTIRATHPKVPVFKDYNFLINGK</sequence>
<proteinExistence type="predicted"/>
<dbReference type="RefSeq" id="WP_323577688.1">
    <property type="nucleotide sequence ID" value="NZ_JAYGJQ010000002.1"/>
</dbReference>
<keyword evidence="1" id="KW-1133">Transmembrane helix</keyword>
<keyword evidence="1" id="KW-0812">Transmembrane</keyword>
<reference evidence="2 3" key="1">
    <citation type="submission" date="2023-11" db="EMBL/GenBank/DDBJ databases">
        <title>A Novel Polar Bacteriovorax (B. antarcticus) Isolated from the Biocrust in Antarctica.</title>
        <authorList>
            <person name="Mun W."/>
            <person name="Choi S.Y."/>
            <person name="Mitchell R.J."/>
        </authorList>
    </citation>
    <scope>NUCLEOTIDE SEQUENCE [LARGE SCALE GENOMIC DNA]</scope>
    <source>
        <strain evidence="2 3">PP10</strain>
    </source>
</reference>
<keyword evidence="1" id="KW-0472">Membrane</keyword>
<evidence type="ECO:0000313" key="3">
    <source>
        <dbReference type="Proteomes" id="UP001302274"/>
    </source>
</evidence>
<dbReference type="EMBL" id="JAYGJQ010000002">
    <property type="protein sequence ID" value="MEA9357611.1"/>
    <property type="molecule type" value="Genomic_DNA"/>
</dbReference>
<accession>A0ABU5VX19</accession>
<dbReference type="NCBIfam" id="TIGR02532">
    <property type="entry name" value="IV_pilin_GFxxxE"/>
    <property type="match status" value="1"/>
</dbReference>
<comment type="caution">
    <text evidence="2">The sequence shown here is derived from an EMBL/GenBank/DDBJ whole genome shotgun (WGS) entry which is preliminary data.</text>
</comment>
<organism evidence="2 3">
    <name type="scientific">Bacteriovorax antarcticus</name>
    <dbReference type="NCBI Taxonomy" id="3088717"/>
    <lineage>
        <taxon>Bacteria</taxon>
        <taxon>Pseudomonadati</taxon>
        <taxon>Bdellovibrionota</taxon>
        <taxon>Bacteriovoracia</taxon>
        <taxon>Bacteriovoracales</taxon>
        <taxon>Bacteriovoracaceae</taxon>
        <taxon>Bacteriovorax</taxon>
    </lineage>
</organism>
<keyword evidence="3" id="KW-1185">Reference proteome</keyword>
<gene>
    <name evidence="2" type="ORF">SHI21_15385</name>
</gene>
<dbReference type="Proteomes" id="UP001302274">
    <property type="component" value="Unassembled WGS sequence"/>
</dbReference>
<feature type="transmembrane region" description="Helical" evidence="1">
    <location>
        <begin position="7"/>
        <end position="27"/>
    </location>
</feature>
<evidence type="ECO:0000313" key="2">
    <source>
        <dbReference type="EMBL" id="MEA9357611.1"/>
    </source>
</evidence>
<dbReference type="Pfam" id="PF07963">
    <property type="entry name" value="N_methyl"/>
    <property type="match status" value="1"/>
</dbReference>
<protein>
    <submittedName>
        <fullName evidence="2">Type II secretion system protein</fullName>
    </submittedName>
</protein>